<dbReference type="Proteomes" id="UP001558850">
    <property type="component" value="Unassembled WGS sequence"/>
</dbReference>
<accession>A0ACC6U0S9</accession>
<protein>
    <submittedName>
        <fullName evidence="1">Terminase small subunit</fullName>
    </submittedName>
</protein>
<dbReference type="EMBL" id="JBFRCH010000007">
    <property type="protein sequence ID" value="MEX3933286.1"/>
    <property type="molecule type" value="Genomic_DNA"/>
</dbReference>
<organism evidence="1 2">
    <name type="scientific">Paraburkholderia phymatum</name>
    <dbReference type="NCBI Taxonomy" id="148447"/>
    <lineage>
        <taxon>Bacteria</taxon>
        <taxon>Pseudomonadati</taxon>
        <taxon>Pseudomonadota</taxon>
        <taxon>Betaproteobacteria</taxon>
        <taxon>Burkholderiales</taxon>
        <taxon>Burkholderiaceae</taxon>
        <taxon>Paraburkholderia</taxon>
    </lineage>
</organism>
<name>A0ACC6U0S9_9BURK</name>
<evidence type="ECO:0000313" key="1">
    <source>
        <dbReference type="EMBL" id="MEX3933286.1"/>
    </source>
</evidence>
<comment type="caution">
    <text evidence="1">The sequence shown here is derived from an EMBL/GenBank/DDBJ whole genome shotgun (WGS) entry which is preliminary data.</text>
</comment>
<evidence type="ECO:0000313" key="2">
    <source>
        <dbReference type="Proteomes" id="UP001558850"/>
    </source>
</evidence>
<keyword evidence="2" id="KW-1185">Reference proteome</keyword>
<proteinExistence type="predicted"/>
<sequence length="252" mass="28679">MALTDKQRRFVDEYLIDLNATQAAIRAGYSEKTASSQGERLLRNVEVKTAIKASQKSRSKRTQITADKVLQRWWDLANVDVNDLVEYRRQNCRHCWGIEFGYQWTHGEYEKAQRDADAEGNDSPSCEGGFGFDHNREPNPECPECGGDGRGKIHVHDTRRLKGAARALYAGVHQGKDGLKVLLEDRGKALENVARHLGMFNDKRDDDGKALAAEKLRIENERLRKGLDDDDDEPPESRKFVIEVRDARKRDA</sequence>
<reference evidence="1" key="1">
    <citation type="submission" date="2024-07" db="EMBL/GenBank/DDBJ databases">
        <title>A survey of Mimosa microsymbionts across Brazilian biomes reveals a high diversity of Paraburkholderia nodulating endemic species, but also that Cupriavidus is common as a symbiont of widespread species.</title>
        <authorList>
            <person name="Rouws L."/>
            <person name="Barauna A."/>
            <person name="Beukes C."/>
            <person name="Rouws J.R.C."/>
            <person name="De Faria S.M."/>
            <person name="Gross E."/>
            <person name="Bueno Dos Reis Junior F."/>
            <person name="Simon M.F."/>
            <person name="Maluk M."/>
            <person name="Odee D.W."/>
            <person name="Kenicer G."/>
            <person name="Young J.P.W."/>
            <person name="Reis V.M."/>
            <person name="Zilli J."/>
            <person name="James E.K."/>
        </authorList>
    </citation>
    <scope>NUCLEOTIDE SEQUENCE</scope>
    <source>
        <strain evidence="1">EG181B</strain>
    </source>
</reference>
<gene>
    <name evidence="1" type="ORF">AB4Y32_16035</name>
</gene>